<evidence type="ECO:0000256" key="1">
    <source>
        <dbReference type="ARBA" id="ARBA00004447"/>
    </source>
</evidence>
<dbReference type="Gene3D" id="3.90.550.50">
    <property type="match status" value="1"/>
</dbReference>
<protein>
    <recommendedName>
        <fullName evidence="9">Hexosyltransferase</fullName>
        <ecNumber evidence="9">2.4.1.-</ecNumber>
    </recommendedName>
</protein>
<feature type="transmembrane region" description="Helical" evidence="9">
    <location>
        <begin position="30"/>
        <end position="48"/>
    </location>
</feature>
<dbReference type="SUPFAM" id="SSF53448">
    <property type="entry name" value="Nucleotide-diphospho-sugar transferases"/>
    <property type="match status" value="2"/>
</dbReference>
<evidence type="ECO:0000313" key="11">
    <source>
        <dbReference type="Proteomes" id="UP001642483"/>
    </source>
</evidence>
<proteinExistence type="inferred from homology"/>
<reference evidence="10 11" key="1">
    <citation type="submission" date="2024-02" db="EMBL/GenBank/DDBJ databases">
        <authorList>
            <person name="Daric V."/>
            <person name="Darras S."/>
        </authorList>
    </citation>
    <scope>NUCLEOTIDE SEQUENCE [LARGE SCALE GENOMIC DNA]</scope>
</reference>
<dbReference type="InterPro" id="IPR008428">
    <property type="entry name" value="Chond_GalNAc"/>
</dbReference>
<evidence type="ECO:0000256" key="7">
    <source>
        <dbReference type="ARBA" id="ARBA00023034"/>
    </source>
</evidence>
<evidence type="ECO:0000256" key="5">
    <source>
        <dbReference type="ARBA" id="ARBA00022968"/>
    </source>
</evidence>
<dbReference type="InterPro" id="IPR029044">
    <property type="entry name" value="Nucleotide-diphossugar_trans"/>
</dbReference>
<keyword evidence="4 9" id="KW-0812">Transmembrane</keyword>
<keyword evidence="8 9" id="KW-0472">Membrane</keyword>
<keyword evidence="3 9" id="KW-0808">Transferase</keyword>
<evidence type="ECO:0000256" key="6">
    <source>
        <dbReference type="ARBA" id="ARBA00022989"/>
    </source>
</evidence>
<accession>A0ABP0FCJ0</accession>
<evidence type="ECO:0000313" key="10">
    <source>
        <dbReference type="EMBL" id="CAK8676543.1"/>
    </source>
</evidence>
<dbReference type="Proteomes" id="UP001642483">
    <property type="component" value="Unassembled WGS sequence"/>
</dbReference>
<evidence type="ECO:0000256" key="4">
    <source>
        <dbReference type="ARBA" id="ARBA00022692"/>
    </source>
</evidence>
<comment type="subcellular location">
    <subcellularLocation>
        <location evidence="1 9">Golgi apparatus</location>
        <location evidence="1 9">Golgi stack membrane</location>
        <topology evidence="1 9">Single-pass type II membrane protein</topology>
    </subcellularLocation>
</comment>
<dbReference type="EMBL" id="CAWYQH010000035">
    <property type="protein sequence ID" value="CAK8676543.1"/>
    <property type="molecule type" value="Genomic_DNA"/>
</dbReference>
<evidence type="ECO:0000256" key="2">
    <source>
        <dbReference type="ARBA" id="ARBA00009239"/>
    </source>
</evidence>
<comment type="caution">
    <text evidence="10">The sequence shown here is derived from an EMBL/GenBank/DDBJ whole genome shotgun (WGS) entry which is preliminary data.</text>
</comment>
<sequence>MKRQMVKLIGVSRYHRRMLTSPTLDLEKSLYRFILGGVIGFLLGVHFLPEYHLGITHNVHSNKPCATIGNYGAAITTAFRKTTEKVKHDRSQRSTGNIYIGMMSMSKRLNTRVASAIHSWMKHRHVTVEVFADTNGTKDERRRYVSSDLENDVRIIQLPGVSDNVYPPQKKSFSMLKFIHDAYINDYDWFVRLDDDAYVNTEKLEKFLNRINSSIPMYIGNAGFGRDTDDFISPGENYCMGGPGMIFSKALLRKLGPKLGTCLMSLLTEHEDIELGRCVQKTTGIKCTDSWETRRLFFQNYQDGTYGSNIHLVTPKQIDEGLIFHANKESTYQYNFHAVVLKRKITQLVDRVTQLEKDLRKNFKNEEDTHDLGSSSYSQFRWNSIVRSNIYKIDERNLNKRMHPTLKNVLIDNTNKFVSQYDYKKDIKHAKLKAVSLELSYHVVNPTLSMDAISLLVCSFVPSSATYSGLVNYKDRTKTISIYQRQYITTRLHFMDEPYELETLVIEKQAQMINKVSNLKKWDYLPISSTPKVAVYFLMALSGRPENFVRFLKNFEETFLNKGENVHLIVTFFPEELKSRDAETNDAVIVNADSVRRQEMLYEEEAAQHNAIKDDVHFIKQNLRSLQDSYPHARLEIVLTKPGTEFSRGVGLQTASEQVTDANTILFFCDVDLVFAPELLIHIRRNSIQGKTVYYPVFFSQYDPDVVYVERPKPSTHFTFEELSGFWRYFSFGMLSLYKSDFNRTGGFDLSIHGWGLEDLHLVKAIQNAGLETFQSTEPAEVHIYHDKYCDPSTSDKQYSDCLNSRATHYGPKTLLYYLWKAPETAVDAVDNVEENHKRNVVME</sequence>
<organism evidence="10 11">
    <name type="scientific">Clavelina lepadiformis</name>
    <name type="common">Light-bulb sea squirt</name>
    <name type="synonym">Ascidia lepadiformis</name>
    <dbReference type="NCBI Taxonomy" id="159417"/>
    <lineage>
        <taxon>Eukaryota</taxon>
        <taxon>Metazoa</taxon>
        <taxon>Chordata</taxon>
        <taxon>Tunicata</taxon>
        <taxon>Ascidiacea</taxon>
        <taxon>Aplousobranchia</taxon>
        <taxon>Clavelinidae</taxon>
        <taxon>Clavelina</taxon>
    </lineage>
</organism>
<evidence type="ECO:0000256" key="9">
    <source>
        <dbReference type="RuleBase" id="RU364016"/>
    </source>
</evidence>
<keyword evidence="7 9" id="KW-0333">Golgi apparatus</keyword>
<gene>
    <name evidence="10" type="ORF">CVLEPA_LOCUS6002</name>
</gene>
<keyword evidence="5 9" id="KW-0735">Signal-anchor</keyword>
<dbReference type="PANTHER" id="PTHR12369">
    <property type="entry name" value="CHONDROITIN SYNTHASE"/>
    <property type="match status" value="1"/>
</dbReference>
<keyword evidence="6 9" id="KW-1133">Transmembrane helix</keyword>
<evidence type="ECO:0000256" key="8">
    <source>
        <dbReference type="ARBA" id="ARBA00023136"/>
    </source>
</evidence>
<dbReference type="EC" id="2.4.1.-" evidence="9"/>
<evidence type="ECO:0000256" key="3">
    <source>
        <dbReference type="ARBA" id="ARBA00022679"/>
    </source>
</evidence>
<keyword evidence="11" id="KW-1185">Reference proteome</keyword>
<dbReference type="Pfam" id="PF05679">
    <property type="entry name" value="CHGN"/>
    <property type="match status" value="1"/>
</dbReference>
<name>A0ABP0FCJ0_CLALP</name>
<dbReference type="PANTHER" id="PTHR12369:SF11">
    <property type="entry name" value="HEXOSYLTRANSFERASE"/>
    <property type="match status" value="1"/>
</dbReference>
<dbReference type="InterPro" id="IPR051227">
    <property type="entry name" value="CS_glycosyltransferase"/>
</dbReference>
<comment type="similarity">
    <text evidence="2 9">Belongs to the chondroitin N-acetylgalactosaminyltransferase family.</text>
</comment>
<dbReference type="Gene3D" id="3.90.550.10">
    <property type="entry name" value="Spore Coat Polysaccharide Biosynthesis Protein SpsA, Chain A"/>
    <property type="match status" value="1"/>
</dbReference>